<dbReference type="HGNC" id="HGNC:6717">
    <property type="gene designation" value="LTBP4"/>
</dbReference>
<reference evidence="2 3" key="3">
    <citation type="journal article" date="2004" name="Nature">
        <title>Finishing the euchromatic sequence of the human genome.</title>
        <authorList>
            <consortium name="International Human Genome Sequencing Consortium"/>
        </authorList>
    </citation>
    <scope>NUCLEOTIDE SEQUENCE [LARGE SCALE GENOMIC DNA]</scope>
</reference>
<evidence type="ECO:0000256" key="1">
    <source>
        <dbReference type="SAM" id="MobiDB-lite"/>
    </source>
</evidence>
<dbReference type="EMBL" id="AC010412">
    <property type="status" value="NOT_ANNOTATED_CDS"/>
    <property type="molecule type" value="Genomic_DNA"/>
</dbReference>
<dbReference type="HOGENOM" id="CLU_2757101_0_0_1"/>
<evidence type="ECO:0000313" key="2">
    <source>
        <dbReference type="Ensembl" id="ENSP00000480629.1"/>
    </source>
</evidence>
<reference evidence="2" key="5">
    <citation type="submission" date="2025-09" db="UniProtKB">
        <authorList>
            <consortium name="Ensembl"/>
        </authorList>
    </citation>
    <scope>IDENTIFICATION</scope>
</reference>
<dbReference type="OpenTargets" id="ENSG00000090006"/>
<dbReference type="AlphaFoldDB" id="A0A087WWZ7"/>
<dbReference type="GeneTree" id="ENSGT00940000158234"/>
<dbReference type="OrthoDB" id="10045365at2759"/>
<feature type="region of interest" description="Disordered" evidence="1">
    <location>
        <begin position="1"/>
        <end position="23"/>
    </location>
</feature>
<protein>
    <submittedName>
        <fullName evidence="2">Latent transforming growth factor beta binding protein 4</fullName>
    </submittedName>
</protein>
<gene>
    <name evidence="2" type="primary">LTBP4</name>
</gene>
<dbReference type="Bgee" id="ENSG00000090006">
    <property type="expression patterns" value="Expressed in tibial nerve and 177 other cell types or tissues"/>
</dbReference>
<name>A0A087WWZ7_HUMAN</name>
<proteinExistence type="predicted"/>
<evidence type="ECO:0000313" key="3">
    <source>
        <dbReference type="Proteomes" id="UP000005640"/>
    </source>
</evidence>
<reference evidence="2" key="4">
    <citation type="submission" date="2025-08" db="UniProtKB">
        <authorList>
            <consortium name="Ensembl"/>
        </authorList>
    </citation>
    <scope>IDENTIFICATION</scope>
</reference>
<dbReference type="Ensembl" id="ENST00000594537.2">
    <property type="protein sequence ID" value="ENSP00000480629.1"/>
    <property type="gene ID" value="ENSG00000090006.19"/>
</dbReference>
<reference evidence="2 3" key="1">
    <citation type="journal article" date="2001" name="Nature">
        <title>Initial sequencing and analysis of the human genome.</title>
        <authorList>
            <consortium name="International Human Genome Sequencing Consortium"/>
            <person name="Lander E.S."/>
            <person name="Linton L.M."/>
            <person name="Birren B."/>
            <person name="Nusbaum C."/>
            <person name="Zody M.C."/>
            <person name="Baldwin J."/>
            <person name="Devon K."/>
            <person name="Dewar K."/>
            <person name="Doyle M."/>
            <person name="FitzHugh W."/>
            <person name="Funke R."/>
            <person name="Gage D."/>
            <person name="Harris K."/>
            <person name="Heaford A."/>
            <person name="Howland J."/>
            <person name="Kann L."/>
            <person name="Lehoczky J."/>
            <person name="LeVine R."/>
            <person name="McEwan P."/>
            <person name="McKernan K."/>
            <person name="Meldrim J."/>
            <person name="Mesirov J.P."/>
            <person name="Miranda C."/>
            <person name="Morris W."/>
            <person name="Naylor J."/>
            <person name="Raymond C."/>
            <person name="Rosetti M."/>
            <person name="Santos R."/>
            <person name="Sheridan A."/>
            <person name="Sougnez C."/>
            <person name="Stange-Thomann N."/>
            <person name="Stojanovic N."/>
            <person name="Subramanian A."/>
            <person name="Wyman D."/>
            <person name="Rogers J."/>
            <person name="Sulston J."/>
            <person name="Ainscough R."/>
            <person name="Beck S."/>
            <person name="Bentley D."/>
            <person name="Burton J."/>
            <person name="Clee C."/>
            <person name="Carter N."/>
            <person name="Coulson A."/>
            <person name="Deadman R."/>
            <person name="Deloukas P."/>
            <person name="Dunham A."/>
            <person name="Dunham I."/>
            <person name="Durbin R."/>
            <person name="French L."/>
            <person name="Grafham D."/>
            <person name="Gregory S."/>
            <person name="Hubbard T."/>
            <person name="Humphray S."/>
            <person name="Hunt A."/>
            <person name="Jones M."/>
            <person name="Lloyd C."/>
            <person name="McMurray A."/>
            <person name="Matthews L."/>
            <person name="Mercer S."/>
            <person name="Milne S."/>
            <person name="Mullikin J.C."/>
            <person name="Mungall A."/>
            <person name="Plumb R."/>
            <person name="Ross M."/>
            <person name="Shownkeen R."/>
            <person name="Sims S."/>
            <person name="Waterston R.H."/>
            <person name="Wilson R.K."/>
            <person name="Hillier L.W."/>
            <person name="McPherson J.D."/>
            <person name="Marra M.A."/>
            <person name="Mardis E.R."/>
            <person name="Fulton L.A."/>
            <person name="Chinwalla A.T."/>
            <person name="Pepin K.H."/>
            <person name="Gish W.R."/>
            <person name="Chissoe S.L."/>
            <person name="Wendl M.C."/>
            <person name="Delehaunty K.D."/>
            <person name="Miner T.L."/>
            <person name="Delehaunty A."/>
            <person name="Kramer J.B."/>
            <person name="Cook L.L."/>
            <person name="Fulton R.S."/>
            <person name="Johnson D.L."/>
            <person name="Minx P.J."/>
            <person name="Clifton S.W."/>
            <person name="Hawkins T."/>
            <person name="Branscomb E."/>
            <person name="Predki P."/>
            <person name="Richardson P."/>
            <person name="Wenning S."/>
            <person name="Slezak T."/>
            <person name="Doggett N."/>
            <person name="Cheng J.F."/>
            <person name="Olsen A."/>
            <person name="Lucas S."/>
            <person name="Elkin C."/>
            <person name="Uberbacher E."/>
            <person name="Frazier M."/>
            <person name="Gibbs R.A."/>
            <person name="Muzny D.M."/>
            <person name="Scherer S.E."/>
            <person name="Bouck J.B."/>
            <person name="Sodergren E.J."/>
            <person name="Worley K.C."/>
            <person name="Rives C.M."/>
            <person name="Gorrell J.H."/>
            <person name="Metzker M.L."/>
            <person name="Naylor S.L."/>
            <person name="Kucherlapati R.S."/>
            <person name="Nelson D.L."/>
            <person name="Weinstock G.M."/>
            <person name="Sakaki Y."/>
            <person name="Fujiyama A."/>
            <person name="Hattori M."/>
            <person name="Yada T."/>
            <person name="Toyoda A."/>
            <person name="Itoh T."/>
            <person name="Kawagoe C."/>
            <person name="Watanabe H."/>
            <person name="Totoki Y."/>
            <person name="Taylor T."/>
            <person name="Weissenbach J."/>
            <person name="Heilig R."/>
            <person name="Saurin W."/>
            <person name="Artiguenave F."/>
            <person name="Brottier P."/>
            <person name="Bruls T."/>
            <person name="Pelletier E."/>
            <person name="Robert C."/>
            <person name="Wincker P."/>
            <person name="Smith D.R."/>
            <person name="Doucette-Stamm L."/>
            <person name="Rubenfield M."/>
            <person name="Weinstock K."/>
            <person name="Lee H.M."/>
            <person name="Dubois J."/>
            <person name="Rosenthal A."/>
            <person name="Platzer M."/>
            <person name="Nyakatura G."/>
            <person name="Taudien S."/>
            <person name="Rump A."/>
            <person name="Yang H."/>
            <person name="Yu J."/>
            <person name="Wang J."/>
            <person name="Huang G."/>
            <person name="Gu J."/>
            <person name="Hood L."/>
            <person name="Rowen L."/>
            <person name="Madan A."/>
            <person name="Qin S."/>
            <person name="Davis R.W."/>
            <person name="Federspiel N.A."/>
            <person name="Abola A.P."/>
            <person name="Proctor M.J."/>
            <person name="Myers R.M."/>
            <person name="Schmutz J."/>
            <person name="Dickson M."/>
            <person name="Grimwood J."/>
            <person name="Cox D.R."/>
            <person name="Olson M.V."/>
            <person name="Kaul R."/>
            <person name="Raymond C."/>
            <person name="Shimizu N."/>
            <person name="Kawasaki K."/>
            <person name="Minoshima S."/>
            <person name="Evans G.A."/>
            <person name="Athanasiou M."/>
            <person name="Schultz R."/>
            <person name="Roe B.A."/>
            <person name="Chen F."/>
            <person name="Pan H."/>
            <person name="Ramser J."/>
            <person name="Lehrach H."/>
            <person name="Reinhardt R."/>
            <person name="McCombie W.R."/>
            <person name="de la Bastide M."/>
            <person name="Dedhia N."/>
            <person name="Blocker H."/>
            <person name="Hornischer K."/>
            <person name="Nordsiek G."/>
            <person name="Agarwala R."/>
            <person name="Aravind L."/>
            <person name="Bailey J.A."/>
            <person name="Bateman A."/>
            <person name="Batzoglou S."/>
            <person name="Birney E."/>
            <person name="Bork P."/>
            <person name="Brown D.G."/>
            <person name="Burge C.B."/>
            <person name="Cerutti L."/>
            <person name="Chen H.C."/>
            <person name="Church D."/>
            <person name="Clamp M."/>
            <person name="Copley R.R."/>
            <person name="Doerks T."/>
            <person name="Eddy S.R."/>
            <person name="Eichler E.E."/>
            <person name="Furey T.S."/>
            <person name="Galagan J."/>
            <person name="Gilbert J.G."/>
            <person name="Harmon C."/>
            <person name="Hayashizaki Y."/>
            <person name="Haussler D."/>
            <person name="Hermjakob H."/>
            <person name="Hokamp K."/>
            <person name="Jang W."/>
            <person name="Johnson L.S."/>
            <person name="Jones T.A."/>
            <person name="Kasif S."/>
            <person name="Kaspryzk A."/>
            <person name="Kennedy S."/>
            <person name="Kent W.J."/>
            <person name="Kitts P."/>
            <person name="Koonin E.V."/>
            <person name="Korf I."/>
            <person name="Kulp D."/>
            <person name="Lancet D."/>
            <person name="Lowe T.M."/>
            <person name="McLysaght A."/>
            <person name="Mikkelsen T."/>
            <person name="Moran J.V."/>
            <person name="Mulder N."/>
            <person name="Pollara V.J."/>
            <person name="Ponting C.P."/>
            <person name="Schuler G."/>
            <person name="Schultz J."/>
            <person name="Slater G."/>
            <person name="Smit A.F."/>
            <person name="Stupka E."/>
            <person name="Szustakowski J."/>
            <person name="Thierry-Mieg D."/>
            <person name="Thierry-Mieg J."/>
            <person name="Wagner L."/>
            <person name="Wallis J."/>
            <person name="Wheeler R."/>
            <person name="Williams A."/>
            <person name="Wolf Y.I."/>
            <person name="Wolfe K.H."/>
            <person name="Yang S.P."/>
            <person name="Yeh R.F."/>
            <person name="Collins F."/>
            <person name="Guyer M.S."/>
            <person name="Peterson J."/>
            <person name="Felsenfeld A."/>
            <person name="Wetterstrand K.A."/>
            <person name="Patrinos A."/>
            <person name="Morgan M.J."/>
            <person name="de Jong P."/>
            <person name="Catanese J.J."/>
            <person name="Osoegawa K."/>
            <person name="Shizuya H."/>
            <person name="Choi S."/>
            <person name="Chen Y.J."/>
        </authorList>
    </citation>
    <scope>NUCLEOTIDE SEQUENCE [LARGE SCALE GENOMIC DNA]</scope>
</reference>
<dbReference type="Proteomes" id="UP000005640">
    <property type="component" value="Chromosome 19"/>
</dbReference>
<keyword evidence="3" id="KW-1185">Reference proteome</keyword>
<dbReference type="EMBL" id="KF459702">
    <property type="status" value="NOT_ANNOTATED_CDS"/>
    <property type="molecule type" value="Genomic_DNA"/>
</dbReference>
<accession>A0A087WWZ7</accession>
<dbReference type="ChiTaRS" id="LTBP4">
    <property type="organism name" value="human"/>
</dbReference>
<sequence>MSARTAPFSWSGGKLRPKDQETLASGHTSWKALLFVAAARARRLGGAAASEPSAGSEAASPKSVQAPSGA</sequence>
<organism evidence="2 3">
    <name type="scientific">Homo sapiens</name>
    <name type="common">Human</name>
    <dbReference type="NCBI Taxonomy" id="9606"/>
    <lineage>
        <taxon>Eukaryota</taxon>
        <taxon>Metazoa</taxon>
        <taxon>Chordata</taxon>
        <taxon>Craniata</taxon>
        <taxon>Vertebrata</taxon>
        <taxon>Euteleostomi</taxon>
        <taxon>Mammalia</taxon>
        <taxon>Eutheria</taxon>
        <taxon>Euarchontoglires</taxon>
        <taxon>Primates</taxon>
        <taxon>Haplorrhini</taxon>
        <taxon>Catarrhini</taxon>
        <taxon>Hominidae</taxon>
        <taxon>Homo</taxon>
    </lineage>
</organism>
<feature type="compositionally biased region" description="Low complexity" evidence="1">
    <location>
        <begin position="45"/>
        <end position="61"/>
    </location>
</feature>
<dbReference type="UCSC" id="uc060yua.1">
    <property type="organism name" value="human"/>
</dbReference>
<reference evidence="2 3" key="2">
    <citation type="journal article" date="2004" name="Nature">
        <title>The DNA sequence and biology of human chromosome 19.</title>
        <authorList>
            <person name="Grimwood J."/>
            <person name="Gordon L.A."/>
            <person name="Olsen A."/>
            <person name="Terry A."/>
            <person name="Schmutz J."/>
            <person name="Lamerdin J."/>
            <person name="Hellsten U."/>
            <person name="Goodstein D."/>
            <person name="Couronne O."/>
            <person name="Tran-Gyamfi M."/>
            <person name="Aerts A."/>
            <person name="Altherr M."/>
            <person name="Ashworth L."/>
            <person name="Bajorek E."/>
            <person name="Black S."/>
            <person name="Branscomb E."/>
            <person name="Caenepeel S."/>
            <person name="Carrano A."/>
            <person name="Caoile C."/>
            <person name="Chan Y.M."/>
            <person name="Christensen M."/>
            <person name="Cleland C.A."/>
            <person name="Copeland A."/>
            <person name="Dalin E."/>
            <person name="Dehal P."/>
            <person name="Denys M."/>
            <person name="Detter J.C."/>
            <person name="Escobar J."/>
            <person name="Flowers D."/>
            <person name="Fotopulos D."/>
            <person name="Garcia C."/>
            <person name="Georgescu A.M."/>
            <person name="Glavina T."/>
            <person name="Gomez M."/>
            <person name="Gonzales E."/>
            <person name="Groza M."/>
            <person name="Hammon N."/>
            <person name="Hawkins T."/>
            <person name="Haydu L."/>
            <person name="Ho I."/>
            <person name="Huang W."/>
            <person name="Israni S."/>
            <person name="Jett J."/>
            <person name="Kadner K."/>
            <person name="Kimball H."/>
            <person name="Kobayashi A."/>
            <person name="Larionov V."/>
            <person name="Leem S.H."/>
            <person name="Lopez F."/>
            <person name="Lou Y."/>
            <person name="Lowry S."/>
            <person name="Malfatti S."/>
            <person name="Martinez D."/>
            <person name="McCready P."/>
            <person name="Medina C."/>
            <person name="Morgan J."/>
            <person name="Nelson K."/>
            <person name="Nolan M."/>
            <person name="Ovcharenko I."/>
            <person name="Pitluck S."/>
            <person name="Pollard M."/>
            <person name="Popkie A.P."/>
            <person name="Predki P."/>
            <person name="Quan G."/>
            <person name="Ramirez L."/>
            <person name="Rash S."/>
            <person name="Retterer J."/>
            <person name="Rodriguez A."/>
            <person name="Rogers S."/>
            <person name="Salamov A."/>
            <person name="Salazar A."/>
            <person name="She X."/>
            <person name="Smith D."/>
            <person name="Slezak T."/>
            <person name="Solovyev V."/>
            <person name="Thayer N."/>
            <person name="Tice H."/>
            <person name="Tsai M."/>
            <person name="Ustaszewska A."/>
            <person name="Vo N."/>
            <person name="Wagner M."/>
            <person name="Wheeler J."/>
            <person name="Wu K."/>
            <person name="Xie G."/>
            <person name="Yang J."/>
            <person name="Dubchak I."/>
            <person name="Furey T.S."/>
            <person name="DeJong P."/>
            <person name="Dickson M."/>
            <person name="Gordon D."/>
            <person name="Eichler E.E."/>
            <person name="Pennacchio L.A."/>
            <person name="Richardson P."/>
            <person name="Stubbs L."/>
            <person name="Rokhsar D.S."/>
            <person name="Myers R.M."/>
            <person name="Rubin E.M."/>
            <person name="Lucas S.M."/>
        </authorList>
    </citation>
    <scope>NUCLEOTIDE SEQUENCE [LARGE SCALE GENOMIC DNA]</scope>
</reference>
<dbReference type="VEuPathDB" id="HostDB:ENSG00000090006"/>
<dbReference type="Ensembl" id="ENST00000594537.2">
    <property type="protein sequence ID" value="ENSP00000480629.1"/>
    <property type="gene ID" value="ENSG00000090006.18"/>
</dbReference>
<feature type="region of interest" description="Disordered" evidence="1">
    <location>
        <begin position="45"/>
        <end position="70"/>
    </location>
</feature>
<dbReference type="ExpressionAtlas" id="A0A087WWZ7">
    <property type="expression patterns" value="baseline and differential"/>
</dbReference>